<dbReference type="EMBL" id="CAJNOE010000005">
    <property type="protein sequence ID" value="CAF0716744.1"/>
    <property type="molecule type" value="Genomic_DNA"/>
</dbReference>
<evidence type="ECO:0000313" key="4">
    <source>
        <dbReference type="EMBL" id="CAF0757997.1"/>
    </source>
</evidence>
<dbReference type="EMBL" id="CAJOAY010000306">
    <property type="protein sequence ID" value="CAF3624588.1"/>
    <property type="molecule type" value="Genomic_DNA"/>
</dbReference>
<dbReference type="Gene3D" id="2.40.160.200">
    <property type="entry name" value="LURP1-related"/>
    <property type="match status" value="1"/>
</dbReference>
<dbReference type="Proteomes" id="UP000663868">
    <property type="component" value="Unassembled WGS sequence"/>
</dbReference>
<gene>
    <name evidence="2" type="ORF">IZO911_LOCUS1194</name>
    <name evidence="3" type="ORF">JYZ213_LOCUS1210</name>
    <name evidence="7" type="ORF">KXQ929_LOCUS35908</name>
    <name evidence="5" type="ORF">OKA104_LOCUS7803</name>
    <name evidence="6" type="ORF">OXD698_LOCUS9993</name>
    <name evidence="4" type="ORF">VCS650_LOCUS1640</name>
</gene>
<dbReference type="InterPro" id="IPR025659">
    <property type="entry name" value="Tubby-like_C"/>
</dbReference>
<evidence type="ECO:0000313" key="5">
    <source>
        <dbReference type="EMBL" id="CAF3624588.1"/>
    </source>
</evidence>
<dbReference type="EMBL" id="CAJNON010000008">
    <property type="protein sequence ID" value="CAF0757997.1"/>
    <property type="molecule type" value="Genomic_DNA"/>
</dbReference>
<dbReference type="EMBL" id="CAJOBB010005367">
    <property type="protein sequence ID" value="CAF4125946.1"/>
    <property type="molecule type" value="Genomic_DNA"/>
</dbReference>
<comment type="similarity">
    <text evidence="1">Belongs to the LOR family.</text>
</comment>
<evidence type="ECO:0000256" key="1">
    <source>
        <dbReference type="ARBA" id="ARBA00005437"/>
    </source>
</evidence>
<dbReference type="Proteomes" id="UP000663891">
    <property type="component" value="Unassembled WGS sequence"/>
</dbReference>
<evidence type="ECO:0000313" key="7">
    <source>
        <dbReference type="EMBL" id="CAF4125946.1"/>
    </source>
</evidence>
<dbReference type="Proteomes" id="UP000663881">
    <property type="component" value="Unassembled WGS sequence"/>
</dbReference>
<dbReference type="InterPro" id="IPR038595">
    <property type="entry name" value="LOR_sf"/>
</dbReference>
<reference evidence="2" key="1">
    <citation type="submission" date="2021-02" db="EMBL/GenBank/DDBJ databases">
        <authorList>
            <person name="Nowell W R."/>
        </authorList>
    </citation>
    <scope>NUCLEOTIDE SEQUENCE</scope>
</reference>
<dbReference type="AlphaFoldDB" id="A0A813MBK3"/>
<comment type="caution">
    <text evidence="2">The sequence shown here is derived from an EMBL/GenBank/DDBJ whole genome shotgun (WGS) entry which is preliminary data.</text>
</comment>
<dbReference type="OrthoDB" id="9986302at2759"/>
<evidence type="ECO:0000313" key="2">
    <source>
        <dbReference type="EMBL" id="CAF0716744.1"/>
    </source>
</evidence>
<dbReference type="Proteomes" id="UP000663844">
    <property type="component" value="Unassembled WGS sequence"/>
</dbReference>
<dbReference type="Proteomes" id="UP000663860">
    <property type="component" value="Unassembled WGS sequence"/>
</dbReference>
<dbReference type="Pfam" id="PF04525">
    <property type="entry name" value="LOR"/>
    <property type="match status" value="1"/>
</dbReference>
<dbReference type="Proteomes" id="UP000663845">
    <property type="component" value="Unassembled WGS sequence"/>
</dbReference>
<evidence type="ECO:0000313" key="3">
    <source>
        <dbReference type="EMBL" id="CAF0731140.1"/>
    </source>
</evidence>
<dbReference type="EMBL" id="CAJNOG010000005">
    <property type="protein sequence ID" value="CAF0731140.1"/>
    <property type="molecule type" value="Genomic_DNA"/>
</dbReference>
<evidence type="ECO:0000313" key="8">
    <source>
        <dbReference type="Proteomes" id="UP000663860"/>
    </source>
</evidence>
<dbReference type="InterPro" id="IPR007612">
    <property type="entry name" value="LOR"/>
</dbReference>
<accession>A0A813MBK3</accession>
<organism evidence="2 8">
    <name type="scientific">Adineta steineri</name>
    <dbReference type="NCBI Taxonomy" id="433720"/>
    <lineage>
        <taxon>Eukaryota</taxon>
        <taxon>Metazoa</taxon>
        <taxon>Spiralia</taxon>
        <taxon>Gnathifera</taxon>
        <taxon>Rotifera</taxon>
        <taxon>Eurotatoria</taxon>
        <taxon>Bdelloidea</taxon>
        <taxon>Adinetida</taxon>
        <taxon>Adinetidae</taxon>
        <taxon>Adineta</taxon>
    </lineage>
</organism>
<proteinExistence type="inferred from homology"/>
<sequence>MTHTRRYRIKDTLVAYHHLFIVSDDEDKTIYIFHNQYDKLGHTLILMDSSGTVLINIRQISQIHITFDIYAVDDNEHHNNLLGVVRRRGPPWHHKYIIESVYGEYTIDRTGKLHSHEYKLMQDQQSIAKIHQEDQESGQLASIEIAEDVDKKKDPFVLTLVMIQLSL</sequence>
<name>A0A813MBK3_9BILA</name>
<protein>
    <submittedName>
        <fullName evidence="2">Uncharacterized protein</fullName>
    </submittedName>
</protein>
<dbReference type="SUPFAM" id="SSF54518">
    <property type="entry name" value="Tubby C-terminal domain-like"/>
    <property type="match status" value="1"/>
</dbReference>
<evidence type="ECO:0000313" key="6">
    <source>
        <dbReference type="EMBL" id="CAF3667229.1"/>
    </source>
</evidence>
<dbReference type="EMBL" id="CAJOAZ010000520">
    <property type="protein sequence ID" value="CAF3667229.1"/>
    <property type="molecule type" value="Genomic_DNA"/>
</dbReference>